<name>A0A2K8U2M7_9GAMM</name>
<dbReference type="KEGG" id="tsy:THSYN_01905"/>
<evidence type="ECO:0000313" key="2">
    <source>
        <dbReference type="Proteomes" id="UP000232638"/>
    </source>
</evidence>
<sequence>MEGDRDRGPQYAVPVEVPTKPMTTSLKQCPPRGRGAFPSPLAGHYIAGCSQVLGGVLPPLLAVLFIRLDDALYDLADKATNSRPYPVYFEAMRIIRKQSQAIQASFLRLLRQTADSAAAGLLECDLLCDADSETLSQDLSLSQDADLEETLAVNNLVSKAESRYCAVLLEVNVFLARLLDREQLDMRSNPFGPFAVCEAFRGALKVARQLEPQIKLVIYKCFDKQVMDHLGDFYRNCLDAALAAGHVPADAAAAGAAARLAPATDQGEPGAFRILQDSDGVIVLDPESVEDTTAVAFETLQGLLERRRSPAGAPAAAPLVLPTRELQALLTQLGAAVLAAGNSAGLQVRQRLRSALESPGARPRSLEPNDQDTLDLVFMFFEQLFEGNALPEPIKVLLGPVQFPIAKLALLDKSFFSRHEHPARQLLNHIGESAAGWSEADGRGPETLFGMIERVVERLILDFDGDCRLFAQMDRFFVAYIAHDQARTREAEARVLAGVRPAAEGTAQQAVAAALEAALIRYAQVPTVVESILRQGWQPVMLATYQGGGADSPDWRAVLDLVDRLLWSVQPKTHSEERRQLLRRIPEILRALRSRLTASGCDQRQLARWFRDLQTLHLAVLQGDTHTGFAPTRPARPSLVPAVAAVPASGDAPVRPAAPAVTLGGWIELTRDDATRVRLKLVWRSPDGARLLFVDRAGQPGAEFSGPELAGLIMRRRVILLGRDHDQLADCAMRSVMGRLAS</sequence>
<dbReference type="Proteomes" id="UP000232638">
    <property type="component" value="Chromosome"/>
</dbReference>
<dbReference type="InterPro" id="IPR012434">
    <property type="entry name" value="DUF1631"/>
</dbReference>
<protein>
    <recommendedName>
        <fullName evidence="3">Thymidine phosphorylase</fullName>
    </recommendedName>
</protein>
<proteinExistence type="predicted"/>
<evidence type="ECO:0000313" key="1">
    <source>
        <dbReference type="EMBL" id="AUB79834.1"/>
    </source>
</evidence>
<dbReference type="Pfam" id="PF07793">
    <property type="entry name" value="DUF1631"/>
    <property type="match status" value="1"/>
</dbReference>
<keyword evidence="2" id="KW-1185">Reference proteome</keyword>
<reference evidence="1 2" key="1">
    <citation type="submission" date="2017-03" db="EMBL/GenBank/DDBJ databases">
        <title>Complete genome sequence of Candidatus 'Thiodictyon syntrophicum' sp. nov. strain Cad16T, a photolithoautotroph purple sulfur bacterium isolated from an alpine meromictic lake.</title>
        <authorList>
            <person name="Luedin S.M."/>
            <person name="Pothier J.F."/>
            <person name="Danza F."/>
            <person name="Storelli N."/>
            <person name="Wittwer M."/>
            <person name="Tonolla M."/>
        </authorList>
    </citation>
    <scope>NUCLEOTIDE SEQUENCE [LARGE SCALE GENOMIC DNA]</scope>
    <source>
        <strain evidence="1 2">Cad16T</strain>
    </source>
</reference>
<dbReference type="EMBL" id="CP020370">
    <property type="protein sequence ID" value="AUB79834.1"/>
    <property type="molecule type" value="Genomic_DNA"/>
</dbReference>
<evidence type="ECO:0008006" key="3">
    <source>
        <dbReference type="Google" id="ProtNLM"/>
    </source>
</evidence>
<accession>A0A2K8U2M7</accession>
<gene>
    <name evidence="1" type="ORF">THSYN_01905</name>
</gene>
<organism evidence="1 2">
    <name type="scientific">Candidatus Thiodictyon syntrophicum</name>
    <dbReference type="NCBI Taxonomy" id="1166950"/>
    <lineage>
        <taxon>Bacteria</taxon>
        <taxon>Pseudomonadati</taxon>
        <taxon>Pseudomonadota</taxon>
        <taxon>Gammaproteobacteria</taxon>
        <taxon>Chromatiales</taxon>
        <taxon>Chromatiaceae</taxon>
        <taxon>Thiodictyon</taxon>
    </lineage>
</organism>
<dbReference type="AlphaFoldDB" id="A0A2K8U2M7"/>